<protein>
    <submittedName>
        <fullName evidence="4">DUF3276 family protein</fullName>
    </submittedName>
</protein>
<dbReference type="GO" id="GO:0032422">
    <property type="term" value="F:purine-rich negative regulatory element binding"/>
    <property type="evidence" value="ECO:0007669"/>
    <property type="project" value="InterPro"/>
</dbReference>
<comment type="similarity">
    <text evidence="1">Belongs to the PUR DNA-binding protein family.</text>
</comment>
<dbReference type="SMART" id="SM00712">
    <property type="entry name" value="PUR"/>
    <property type="match status" value="1"/>
</dbReference>
<reference evidence="4 5" key="1">
    <citation type="submission" date="2018-11" db="EMBL/GenBank/DDBJ databases">
        <title>Draft genome sequence of Ferruginibacter sp. BO-59.</title>
        <authorList>
            <person name="Im W.T."/>
        </authorList>
    </citation>
    <scope>NUCLEOTIDE SEQUENCE [LARGE SCALE GENOMIC DNA]</scope>
    <source>
        <strain evidence="4 5">BO-59</strain>
    </source>
</reference>
<sequence length="170" mass="19367">MAYENNDKKLESVYSQRIRAGKRRTYFFDVRETRGNDYYLTITESRKKFNEDGYDRHKIFLYKEDFNKFLKGMTEAIDYVKTELMPDFDFDAFNHENSEQDGSGYTPNKDAGSSQPPLASAAEGSAAFPEPETNPFASNATADDSSAPKKDDSPGDNDGNTTHHEEVDKW</sequence>
<accession>A0A3M9N8L1</accession>
<dbReference type="OrthoDB" id="765973at2"/>
<dbReference type="Proteomes" id="UP000267223">
    <property type="component" value="Unassembled WGS sequence"/>
</dbReference>
<evidence type="ECO:0000256" key="3">
    <source>
        <dbReference type="SAM" id="MobiDB-lite"/>
    </source>
</evidence>
<feature type="compositionally biased region" description="Basic and acidic residues" evidence="3">
    <location>
        <begin position="161"/>
        <end position="170"/>
    </location>
</feature>
<name>A0A3M9N8L1_9BACT</name>
<organism evidence="4 5">
    <name type="scientific">Hanamia caeni</name>
    <dbReference type="NCBI Taxonomy" id="2294116"/>
    <lineage>
        <taxon>Bacteria</taxon>
        <taxon>Pseudomonadati</taxon>
        <taxon>Bacteroidota</taxon>
        <taxon>Chitinophagia</taxon>
        <taxon>Chitinophagales</taxon>
        <taxon>Chitinophagaceae</taxon>
        <taxon>Hanamia</taxon>
    </lineage>
</organism>
<dbReference type="InterPro" id="IPR006628">
    <property type="entry name" value="PUR-bd_fam"/>
</dbReference>
<dbReference type="RefSeq" id="WP_123121714.1">
    <property type="nucleotide sequence ID" value="NZ_RJJR01000014.1"/>
</dbReference>
<dbReference type="EMBL" id="RJJR01000014">
    <property type="protein sequence ID" value="RNI34172.1"/>
    <property type="molecule type" value="Genomic_DNA"/>
</dbReference>
<evidence type="ECO:0000256" key="2">
    <source>
        <dbReference type="ARBA" id="ARBA00023125"/>
    </source>
</evidence>
<proteinExistence type="inferred from homology"/>
<keyword evidence="5" id="KW-1185">Reference proteome</keyword>
<evidence type="ECO:0000313" key="4">
    <source>
        <dbReference type="EMBL" id="RNI34172.1"/>
    </source>
</evidence>
<feature type="compositionally biased region" description="Polar residues" evidence="3">
    <location>
        <begin position="100"/>
        <end position="117"/>
    </location>
</feature>
<comment type="caution">
    <text evidence="4">The sequence shown here is derived from an EMBL/GenBank/DDBJ whole genome shotgun (WGS) entry which is preliminary data.</text>
</comment>
<evidence type="ECO:0000313" key="5">
    <source>
        <dbReference type="Proteomes" id="UP000267223"/>
    </source>
</evidence>
<evidence type="ECO:0000256" key="1">
    <source>
        <dbReference type="ARBA" id="ARBA00009251"/>
    </source>
</evidence>
<gene>
    <name evidence="4" type="ORF">EFY79_15825</name>
</gene>
<dbReference type="Gene3D" id="3.10.450.700">
    <property type="match status" value="1"/>
</dbReference>
<dbReference type="Pfam" id="PF11680">
    <property type="entry name" value="DUF3276"/>
    <property type="match status" value="1"/>
</dbReference>
<dbReference type="GO" id="GO:0000977">
    <property type="term" value="F:RNA polymerase II transcription regulatory region sequence-specific DNA binding"/>
    <property type="evidence" value="ECO:0007669"/>
    <property type="project" value="InterPro"/>
</dbReference>
<dbReference type="AlphaFoldDB" id="A0A3M9N8L1"/>
<feature type="region of interest" description="Disordered" evidence="3">
    <location>
        <begin position="91"/>
        <end position="170"/>
    </location>
</feature>
<keyword evidence="2" id="KW-0238">DNA-binding</keyword>